<dbReference type="PANTHER" id="PTHR13398:SF0">
    <property type="entry name" value="GDP-FUCOSE PROTEIN O-FUCOSYLTRANSFERASE 2"/>
    <property type="match status" value="1"/>
</dbReference>
<gene>
    <name evidence="6" type="ORF">HAX54_025495</name>
</gene>
<reference evidence="6 7" key="1">
    <citation type="journal article" date="2021" name="BMC Genomics">
        <title>Datura genome reveals duplications of psychoactive alkaloid biosynthetic genes and high mutation rate following tissue culture.</title>
        <authorList>
            <person name="Rajewski A."/>
            <person name="Carter-House D."/>
            <person name="Stajich J."/>
            <person name="Litt A."/>
        </authorList>
    </citation>
    <scope>NUCLEOTIDE SEQUENCE [LARGE SCALE GENOMIC DNA]</scope>
    <source>
        <strain evidence="6">AR-01</strain>
    </source>
</reference>
<evidence type="ECO:0000256" key="4">
    <source>
        <dbReference type="SAM" id="MobiDB-lite"/>
    </source>
</evidence>
<evidence type="ECO:0000313" key="7">
    <source>
        <dbReference type="Proteomes" id="UP000823775"/>
    </source>
</evidence>
<feature type="transmembrane region" description="Helical" evidence="5">
    <location>
        <begin position="57"/>
        <end position="75"/>
    </location>
</feature>
<dbReference type="EMBL" id="JACEIK010003098">
    <property type="protein sequence ID" value="MCD9640292.1"/>
    <property type="molecule type" value="Genomic_DNA"/>
</dbReference>
<name>A0ABS8UZW4_DATST</name>
<keyword evidence="2" id="KW-0294">Fucose metabolism</keyword>
<keyword evidence="3" id="KW-0119">Carbohydrate metabolism</keyword>
<keyword evidence="7" id="KW-1185">Reference proteome</keyword>
<evidence type="ECO:0000256" key="2">
    <source>
        <dbReference type="ARBA" id="ARBA00023253"/>
    </source>
</evidence>
<keyword evidence="1" id="KW-0808">Transferase</keyword>
<proteinExistence type="predicted"/>
<organism evidence="6 7">
    <name type="scientific">Datura stramonium</name>
    <name type="common">Jimsonweed</name>
    <name type="synonym">Common thornapple</name>
    <dbReference type="NCBI Taxonomy" id="4076"/>
    <lineage>
        <taxon>Eukaryota</taxon>
        <taxon>Viridiplantae</taxon>
        <taxon>Streptophyta</taxon>
        <taxon>Embryophyta</taxon>
        <taxon>Tracheophyta</taxon>
        <taxon>Spermatophyta</taxon>
        <taxon>Magnoliopsida</taxon>
        <taxon>eudicotyledons</taxon>
        <taxon>Gunneridae</taxon>
        <taxon>Pentapetalae</taxon>
        <taxon>asterids</taxon>
        <taxon>lamiids</taxon>
        <taxon>Solanales</taxon>
        <taxon>Solanaceae</taxon>
        <taxon>Solanoideae</taxon>
        <taxon>Datureae</taxon>
        <taxon>Datura</taxon>
    </lineage>
</organism>
<sequence length="266" mass="30327">MERETSDKEEEDQQNLIAQSERGNNRSESPVCTTFQIDDVNDETANPRRFNFSFSKWYFLAIIVPVFILILYFTTDVDNLFGTSFVNANYNVSVNRMRESELRALYLLRQRQLGLFKLSNSTLLDNSLNATSNKAAANNSNFVSTSSFSSALFEELKLNLLSQISLNKQIQQALLSSHQLGNLLNASYNATDSSFNDYGGLHRCRKMDYRLSERRTIEWKSRSTAPIIYLSTNAAESETDLLQLLVIVYGKTVPLVRRPARNSDEK</sequence>
<keyword evidence="5" id="KW-1133">Transmembrane helix</keyword>
<keyword evidence="5" id="KW-0812">Transmembrane</keyword>
<dbReference type="Proteomes" id="UP000823775">
    <property type="component" value="Unassembled WGS sequence"/>
</dbReference>
<accession>A0ABS8UZW4</accession>
<comment type="caution">
    <text evidence="6">The sequence shown here is derived from an EMBL/GenBank/DDBJ whole genome shotgun (WGS) entry which is preliminary data.</text>
</comment>
<evidence type="ECO:0000256" key="1">
    <source>
        <dbReference type="ARBA" id="ARBA00022679"/>
    </source>
</evidence>
<dbReference type="PANTHER" id="PTHR13398">
    <property type="entry name" value="GDP-FUCOSE PROTEIN O-FUCOSYLTRANSFERASE 2"/>
    <property type="match status" value="1"/>
</dbReference>
<evidence type="ECO:0000313" key="6">
    <source>
        <dbReference type="EMBL" id="MCD9640292.1"/>
    </source>
</evidence>
<evidence type="ECO:0000256" key="3">
    <source>
        <dbReference type="ARBA" id="ARBA00023277"/>
    </source>
</evidence>
<dbReference type="InterPro" id="IPR045130">
    <property type="entry name" value="OFUT2-like"/>
</dbReference>
<keyword evidence="5" id="KW-0472">Membrane</keyword>
<feature type="region of interest" description="Disordered" evidence="4">
    <location>
        <begin position="1"/>
        <end position="30"/>
    </location>
</feature>
<evidence type="ECO:0000256" key="5">
    <source>
        <dbReference type="SAM" id="Phobius"/>
    </source>
</evidence>
<feature type="compositionally biased region" description="Polar residues" evidence="4">
    <location>
        <begin position="14"/>
        <end position="30"/>
    </location>
</feature>
<protein>
    <submittedName>
        <fullName evidence="6">Uncharacterized protein</fullName>
    </submittedName>
</protein>